<evidence type="ECO:0000313" key="2">
    <source>
        <dbReference type="Proteomes" id="UP000403266"/>
    </source>
</evidence>
<dbReference type="Proteomes" id="UP000403266">
    <property type="component" value="Unassembled WGS sequence"/>
</dbReference>
<dbReference type="AlphaFoldDB" id="A0A5N7MZI2"/>
<evidence type="ECO:0000313" key="1">
    <source>
        <dbReference type="EMBL" id="MPR31689.1"/>
    </source>
</evidence>
<reference evidence="1 2" key="1">
    <citation type="journal article" date="2019" name="Syst. Appl. Microbiol.">
        <title>Microvirga tunisiensis sp. nov., a root nodule symbiotic bacterium isolated from Lupinus micranthus and L. luteus grown in Northern Tunisia.</title>
        <authorList>
            <person name="Msaddak A."/>
            <person name="Rejili M."/>
            <person name="Duran D."/>
            <person name="Mars M."/>
            <person name="Palacios J.M."/>
            <person name="Ruiz-Argueso T."/>
            <person name="Rey L."/>
            <person name="Imperial J."/>
        </authorList>
    </citation>
    <scope>NUCLEOTIDE SEQUENCE [LARGE SCALE GENOMIC DNA]</scope>
    <source>
        <strain evidence="1 2">Lmie10</strain>
    </source>
</reference>
<dbReference type="RefSeq" id="WP_152718788.1">
    <property type="nucleotide sequence ID" value="NZ_VOSJ01000964.1"/>
</dbReference>
<name>A0A5N7MZI2_9HYPH</name>
<organism evidence="1 2">
    <name type="scientific">Microvirga tunisiensis</name>
    <dbReference type="NCBI Taxonomy" id="2108360"/>
    <lineage>
        <taxon>Bacteria</taxon>
        <taxon>Pseudomonadati</taxon>
        <taxon>Pseudomonadota</taxon>
        <taxon>Alphaproteobacteria</taxon>
        <taxon>Hyphomicrobiales</taxon>
        <taxon>Methylobacteriaceae</taxon>
        <taxon>Microvirga</taxon>
    </lineage>
</organism>
<sequence length="99" mass="10642">MAVNVLSLDIDEPDRVAIAEVDNRVDNPVAEIDVVVIRTGVSKVVERLDVGAVDPLVDPEDVLARLEVHNSIFFAGAAPEFERVVARTAEEKIVSGAAH</sequence>
<keyword evidence="2" id="KW-1185">Reference proteome</keyword>
<proteinExistence type="predicted"/>
<comment type="caution">
    <text evidence="1">The sequence shown here is derived from an EMBL/GenBank/DDBJ whole genome shotgun (WGS) entry which is preliminary data.</text>
</comment>
<protein>
    <submittedName>
        <fullName evidence="1">Uncharacterized protein</fullName>
    </submittedName>
</protein>
<dbReference type="EMBL" id="VOSK01000904">
    <property type="protein sequence ID" value="MPR31689.1"/>
    <property type="molecule type" value="Genomic_DNA"/>
</dbReference>
<gene>
    <name evidence="1" type="ORF">FS320_44470</name>
</gene>
<accession>A0A5N7MZI2</accession>